<name>A0A3D9LDF0_9MICC</name>
<dbReference type="GO" id="GO:0016787">
    <property type="term" value="F:hydrolase activity"/>
    <property type="evidence" value="ECO:0007669"/>
    <property type="project" value="UniProtKB-KW"/>
</dbReference>
<evidence type="ECO:0000256" key="2">
    <source>
        <dbReference type="ARBA" id="ARBA00022723"/>
    </source>
</evidence>
<dbReference type="Pfam" id="PF13470">
    <property type="entry name" value="PIN_3"/>
    <property type="match status" value="1"/>
</dbReference>
<reference evidence="6 7" key="1">
    <citation type="submission" date="2018-07" db="EMBL/GenBank/DDBJ databases">
        <title>Sequencing the genomes of 1000 actinobacteria strains.</title>
        <authorList>
            <person name="Klenk H.-P."/>
        </authorList>
    </citation>
    <scope>NUCLEOTIDE SEQUENCE [LARGE SCALE GENOMIC DNA]</scope>
    <source>
        <strain evidence="6 7">DSM 14442</strain>
    </source>
</reference>
<dbReference type="Proteomes" id="UP000256727">
    <property type="component" value="Unassembled WGS sequence"/>
</dbReference>
<accession>A0A3D9LDF0</accession>
<sequence length="189" mass="21014">MTQRVFLDANVLYSRTLRDWLFKLRLETRGGMFQLHTTWDVIAETSARLRDNHPEAPSSLISGLMEKIEMCVDEVITVYPGGPVEGIADAGDWHVHHAAEACRADVLITEDEGFNSDDAHYEVYSCDEFFLEVGRSAPDVVQSVAQQQASYWAQRGGKQLPDALRDAKCGQFAEVILNHLKALAAAGHP</sequence>
<evidence type="ECO:0000256" key="1">
    <source>
        <dbReference type="ARBA" id="ARBA00022722"/>
    </source>
</evidence>
<evidence type="ECO:0000256" key="4">
    <source>
        <dbReference type="ARBA" id="ARBA00022842"/>
    </source>
</evidence>
<evidence type="ECO:0000259" key="5">
    <source>
        <dbReference type="Pfam" id="PF13470"/>
    </source>
</evidence>
<dbReference type="AlphaFoldDB" id="A0A3D9LDF0"/>
<evidence type="ECO:0000313" key="6">
    <source>
        <dbReference type="EMBL" id="REE04255.1"/>
    </source>
</evidence>
<comment type="caution">
    <text evidence="6">The sequence shown here is derived from an EMBL/GenBank/DDBJ whole genome shotgun (WGS) entry which is preliminary data.</text>
</comment>
<dbReference type="OrthoDB" id="211933at2"/>
<keyword evidence="3" id="KW-0378">Hydrolase</keyword>
<dbReference type="GO" id="GO:0004518">
    <property type="term" value="F:nuclease activity"/>
    <property type="evidence" value="ECO:0007669"/>
    <property type="project" value="UniProtKB-KW"/>
</dbReference>
<dbReference type="EMBL" id="QREH01000001">
    <property type="protein sequence ID" value="REE04255.1"/>
    <property type="molecule type" value="Genomic_DNA"/>
</dbReference>
<organism evidence="6 7">
    <name type="scientific">Citricoccus muralis</name>
    <dbReference type="NCBI Taxonomy" id="169134"/>
    <lineage>
        <taxon>Bacteria</taxon>
        <taxon>Bacillati</taxon>
        <taxon>Actinomycetota</taxon>
        <taxon>Actinomycetes</taxon>
        <taxon>Micrococcales</taxon>
        <taxon>Micrococcaceae</taxon>
        <taxon>Citricoccus</taxon>
    </lineage>
</organism>
<keyword evidence="2" id="KW-0479">Metal-binding</keyword>
<gene>
    <name evidence="6" type="ORF">C8E99_2083</name>
</gene>
<evidence type="ECO:0000313" key="7">
    <source>
        <dbReference type="Proteomes" id="UP000256727"/>
    </source>
</evidence>
<dbReference type="InterPro" id="IPR002716">
    <property type="entry name" value="PIN_dom"/>
</dbReference>
<keyword evidence="1" id="KW-0540">Nuclease</keyword>
<dbReference type="CDD" id="cd09854">
    <property type="entry name" value="PIN_VapC-like"/>
    <property type="match status" value="1"/>
</dbReference>
<feature type="domain" description="PIN" evidence="5">
    <location>
        <begin position="4"/>
        <end position="111"/>
    </location>
</feature>
<keyword evidence="7" id="KW-1185">Reference proteome</keyword>
<dbReference type="RefSeq" id="WP_115932223.1">
    <property type="nucleotide sequence ID" value="NZ_QREH01000001.1"/>
</dbReference>
<dbReference type="GO" id="GO:0046872">
    <property type="term" value="F:metal ion binding"/>
    <property type="evidence" value="ECO:0007669"/>
    <property type="project" value="UniProtKB-KW"/>
</dbReference>
<evidence type="ECO:0000256" key="3">
    <source>
        <dbReference type="ARBA" id="ARBA00022801"/>
    </source>
</evidence>
<proteinExistence type="predicted"/>
<keyword evidence="4" id="KW-0460">Magnesium</keyword>
<protein>
    <submittedName>
        <fullName evidence="6">PIN domain-containing protein</fullName>
    </submittedName>
</protein>